<organism evidence="1 2">
    <name type="scientific">Aquimarina algiphila</name>
    <dbReference type="NCBI Taxonomy" id="2047982"/>
    <lineage>
        <taxon>Bacteria</taxon>
        <taxon>Pseudomonadati</taxon>
        <taxon>Bacteroidota</taxon>
        <taxon>Flavobacteriia</taxon>
        <taxon>Flavobacteriales</taxon>
        <taxon>Flavobacteriaceae</taxon>
        <taxon>Aquimarina</taxon>
    </lineage>
</organism>
<gene>
    <name evidence="1" type="ORF">FOF46_12035</name>
</gene>
<dbReference type="AlphaFoldDB" id="A0A554VKE2"/>
<keyword evidence="2" id="KW-1185">Reference proteome</keyword>
<evidence type="ECO:0000313" key="1">
    <source>
        <dbReference type="EMBL" id="TSE08495.1"/>
    </source>
</evidence>
<accession>A0A554VKE2</accession>
<evidence type="ECO:0000313" key="2">
    <source>
        <dbReference type="Proteomes" id="UP000318833"/>
    </source>
</evidence>
<sequence>MGMIGNIVRVSQNELNTFLENSELFENKIYSEENYDAEWNLDLDKSWEGIQYLLTGKGMAELEEPNILTRAFFSFQILDEEQDLGYGPAQYLTSEQVTETNSELQKLDIDKLKNKVSGTDMIEKGIYPEIWTESEAMEFLFDTFKDFLDFYKKASENNEAILSFIN</sequence>
<dbReference type="OrthoDB" id="289289at2"/>
<dbReference type="InterPro" id="IPR035944">
    <property type="entry name" value="YfbM-like_sf"/>
</dbReference>
<protein>
    <submittedName>
        <fullName evidence="1">DUF1877 family protein</fullName>
    </submittedName>
</protein>
<dbReference type="EMBL" id="VLNR01000022">
    <property type="protein sequence ID" value="TSE08495.1"/>
    <property type="molecule type" value="Genomic_DNA"/>
</dbReference>
<dbReference type="Proteomes" id="UP000318833">
    <property type="component" value="Unassembled WGS sequence"/>
</dbReference>
<proteinExistence type="predicted"/>
<dbReference type="Pfam" id="PF08974">
    <property type="entry name" value="DUF1877"/>
    <property type="match status" value="1"/>
</dbReference>
<dbReference type="SUPFAM" id="SSF111069">
    <property type="entry name" value="Hypothetical protein yfbM"/>
    <property type="match status" value="1"/>
</dbReference>
<name>A0A554VKE2_9FLAO</name>
<dbReference type="Gene3D" id="3.40.1760.10">
    <property type="entry name" value="YfbM-like super family"/>
    <property type="match status" value="1"/>
</dbReference>
<reference evidence="1 2" key="1">
    <citation type="submission" date="2019-07" db="EMBL/GenBank/DDBJ databases">
        <title>The draft genome sequence of Aquimarina algiphila M91.</title>
        <authorList>
            <person name="Meng X."/>
        </authorList>
    </citation>
    <scope>NUCLEOTIDE SEQUENCE [LARGE SCALE GENOMIC DNA]</scope>
    <source>
        <strain evidence="1 2">M91</strain>
    </source>
</reference>
<dbReference type="InterPro" id="IPR015068">
    <property type="entry name" value="DUF1877"/>
</dbReference>
<dbReference type="RefSeq" id="WP_143916617.1">
    <property type="nucleotide sequence ID" value="NZ_CANMXV010000026.1"/>
</dbReference>
<comment type="caution">
    <text evidence="1">The sequence shown here is derived from an EMBL/GenBank/DDBJ whole genome shotgun (WGS) entry which is preliminary data.</text>
</comment>